<evidence type="ECO:0000256" key="9">
    <source>
        <dbReference type="ARBA" id="ARBA00023136"/>
    </source>
</evidence>
<sequence>MLALAALGGWAATGADADFSPQSVLAGRDDLTINMEIARERFGAEDAVLLILLQDDRPRPPNAAPEDAPGVLSASALAWQQRLAAALPELPHVVDVRGVPTLRTGRLSLANLGAYEAVQLLPGSPAAPPTEDEAAWVREQLADGRADGFVSPDRRTAAVMAILDPAARTVRLTAAGLEAVGAAPPGASPSQGTPALSRPWPVAVERALHAEHMLKKDVDYVLTPGEKGKPGAGELGVRIVDGNTGRVFTERTWRDGLHQAVEAKEAVTVTEETRGLARVARQRFFGQYRTVCGMTGTAAEAAAEFRRVYGLPVVNVPPHKPSRRRDRPSRYFPTAADRTRAVVVAAGRATAQGRPVLIGTRTVAAGREVSAALTDAGLEHAVLDGLQDADEAELVAAAGVAGTITVATDMAGRGTDIGPDNAALFAGGLCVLACERHASARVDRQLAGRAGRQGDPGSARFFLSADDELFARHAPRLVARLSRMPPGGAESPALDRVVRRLQASLEKQSAETRRQLAAADDWLGGVLDALAA</sequence>
<evidence type="ECO:0000256" key="5">
    <source>
        <dbReference type="ARBA" id="ARBA00022840"/>
    </source>
</evidence>
<dbReference type="InterPro" id="IPR027417">
    <property type="entry name" value="P-loop_NTPase"/>
</dbReference>
<dbReference type="Pfam" id="PF01043">
    <property type="entry name" value="SecA_PP_bind"/>
    <property type="match status" value="1"/>
</dbReference>
<comment type="caution">
    <text evidence="12">The sequence shown here is derived from an EMBL/GenBank/DDBJ whole genome shotgun (WGS) entry which is preliminary data.</text>
</comment>
<dbReference type="EMBL" id="WTPX01000196">
    <property type="protein sequence ID" value="NNJ27748.1"/>
    <property type="molecule type" value="Genomic_DNA"/>
</dbReference>
<dbReference type="PROSITE" id="PS51194">
    <property type="entry name" value="HELICASE_CTER"/>
    <property type="match status" value="1"/>
</dbReference>
<dbReference type="InterPro" id="IPR044722">
    <property type="entry name" value="SecA_SF2_C"/>
</dbReference>
<keyword evidence="6" id="KW-0653">Protein transport</keyword>
<keyword evidence="8" id="KW-0811">Translocation</keyword>
<keyword evidence="5" id="KW-0067">ATP-binding</keyword>
<dbReference type="PANTHER" id="PTHR30612">
    <property type="entry name" value="SECA INNER MEMBRANE COMPONENT OF SEC PROTEIN SECRETION SYSTEM"/>
    <property type="match status" value="1"/>
</dbReference>
<accession>A0ABX1VI06</accession>
<dbReference type="Gene3D" id="3.40.50.300">
    <property type="entry name" value="P-loop containing nucleotide triphosphate hydrolases"/>
    <property type="match status" value="2"/>
</dbReference>
<dbReference type="PANTHER" id="PTHR30612:SF0">
    <property type="entry name" value="CHLOROPLAST PROTEIN-TRANSPORTING ATPASE"/>
    <property type="match status" value="1"/>
</dbReference>
<dbReference type="RefSeq" id="WP_171189654.1">
    <property type="nucleotide sequence ID" value="NZ_WTPX01000196.1"/>
</dbReference>
<dbReference type="Proteomes" id="UP000609651">
    <property type="component" value="Unassembled WGS sequence"/>
</dbReference>
<dbReference type="Gene3D" id="3.90.1440.10">
    <property type="entry name" value="SecA, preprotein cross-linking domain"/>
    <property type="match status" value="1"/>
</dbReference>
<evidence type="ECO:0000256" key="1">
    <source>
        <dbReference type="ARBA" id="ARBA00022448"/>
    </source>
</evidence>
<dbReference type="InterPro" id="IPR011115">
    <property type="entry name" value="SecA_DEAD"/>
</dbReference>
<keyword evidence="9" id="KW-0472">Membrane</keyword>
<keyword evidence="2" id="KW-1003">Cell membrane</keyword>
<keyword evidence="4" id="KW-0547">Nucleotide-binding</keyword>
<dbReference type="InterPro" id="IPR014018">
    <property type="entry name" value="SecA_motor_DEAD"/>
</dbReference>
<evidence type="ECO:0000256" key="8">
    <source>
        <dbReference type="ARBA" id="ARBA00023010"/>
    </source>
</evidence>
<protein>
    <submittedName>
        <fullName evidence="12">Protein translocase subunit SecA</fullName>
    </submittedName>
</protein>
<feature type="domain" description="SecA family profile" evidence="11">
    <location>
        <begin position="1"/>
        <end position="493"/>
    </location>
</feature>
<evidence type="ECO:0000256" key="2">
    <source>
        <dbReference type="ARBA" id="ARBA00022475"/>
    </source>
</evidence>
<dbReference type="InterPro" id="IPR000185">
    <property type="entry name" value="SecA"/>
</dbReference>
<keyword evidence="13" id="KW-1185">Reference proteome</keyword>
<keyword evidence="3" id="KW-0963">Cytoplasm</keyword>
<evidence type="ECO:0000256" key="7">
    <source>
        <dbReference type="ARBA" id="ARBA00022967"/>
    </source>
</evidence>
<dbReference type="SUPFAM" id="SSF52540">
    <property type="entry name" value="P-loop containing nucleoside triphosphate hydrolases"/>
    <property type="match status" value="1"/>
</dbReference>
<dbReference type="PROSITE" id="PS51196">
    <property type="entry name" value="SECA_MOTOR_DEAD"/>
    <property type="match status" value="1"/>
</dbReference>
<keyword evidence="7" id="KW-1278">Translocase</keyword>
<evidence type="ECO:0000313" key="13">
    <source>
        <dbReference type="Proteomes" id="UP000609651"/>
    </source>
</evidence>
<gene>
    <name evidence="12" type="primary">secA_2</name>
    <name evidence="12" type="ORF">LzC2_38560</name>
</gene>
<evidence type="ECO:0000256" key="3">
    <source>
        <dbReference type="ARBA" id="ARBA00022490"/>
    </source>
</evidence>
<dbReference type="InterPro" id="IPR001650">
    <property type="entry name" value="Helicase_C-like"/>
</dbReference>
<reference evidence="12 13" key="1">
    <citation type="journal article" date="2020" name="Syst. Appl. Microbiol.">
        <title>Alienimonas chondri sp. nov., a novel planctomycete isolated from the biofilm of the red alga Chondrus crispus.</title>
        <authorList>
            <person name="Vitorino I."/>
            <person name="Albuquerque L."/>
            <person name="Wiegand S."/>
            <person name="Kallscheuer N."/>
            <person name="da Costa M.S."/>
            <person name="Lobo-da-Cunha A."/>
            <person name="Jogler C."/>
            <person name="Lage O.M."/>
        </authorList>
    </citation>
    <scope>NUCLEOTIDE SEQUENCE [LARGE SCALE GENOMIC DNA]</scope>
    <source>
        <strain evidence="12 13">LzC2</strain>
    </source>
</reference>
<dbReference type="SMART" id="SM00957">
    <property type="entry name" value="SecA_DEAD"/>
    <property type="match status" value="1"/>
</dbReference>
<evidence type="ECO:0000256" key="4">
    <source>
        <dbReference type="ARBA" id="ARBA00022741"/>
    </source>
</evidence>
<dbReference type="PRINTS" id="PR00906">
    <property type="entry name" value="SECA"/>
</dbReference>
<dbReference type="InterPro" id="IPR036670">
    <property type="entry name" value="SecA_X-link_sf"/>
</dbReference>
<dbReference type="SUPFAM" id="SSF81767">
    <property type="entry name" value="Pre-protein crosslinking domain of SecA"/>
    <property type="match status" value="1"/>
</dbReference>
<proteinExistence type="predicted"/>
<dbReference type="Pfam" id="PF21090">
    <property type="entry name" value="P-loop_SecA"/>
    <property type="match status" value="2"/>
</dbReference>
<evidence type="ECO:0000259" key="10">
    <source>
        <dbReference type="PROSITE" id="PS51194"/>
    </source>
</evidence>
<evidence type="ECO:0000313" key="12">
    <source>
        <dbReference type="EMBL" id="NNJ27748.1"/>
    </source>
</evidence>
<evidence type="ECO:0000256" key="6">
    <source>
        <dbReference type="ARBA" id="ARBA00022927"/>
    </source>
</evidence>
<evidence type="ECO:0000259" key="11">
    <source>
        <dbReference type="PROSITE" id="PS51196"/>
    </source>
</evidence>
<dbReference type="InterPro" id="IPR011130">
    <property type="entry name" value="SecA_preprotein_X-link_dom"/>
</dbReference>
<dbReference type="SMART" id="SM00958">
    <property type="entry name" value="SecA_PP_bind"/>
    <property type="match status" value="1"/>
</dbReference>
<organism evidence="12 13">
    <name type="scientific">Alienimonas chondri</name>
    <dbReference type="NCBI Taxonomy" id="2681879"/>
    <lineage>
        <taxon>Bacteria</taxon>
        <taxon>Pseudomonadati</taxon>
        <taxon>Planctomycetota</taxon>
        <taxon>Planctomycetia</taxon>
        <taxon>Planctomycetales</taxon>
        <taxon>Planctomycetaceae</taxon>
        <taxon>Alienimonas</taxon>
    </lineage>
</organism>
<keyword evidence="1" id="KW-0813">Transport</keyword>
<name>A0ABX1VI06_9PLAN</name>
<feature type="domain" description="Helicase C-terminal" evidence="10">
    <location>
        <begin position="337"/>
        <end position="517"/>
    </location>
</feature>